<dbReference type="InterPro" id="IPR051797">
    <property type="entry name" value="TrmB-like"/>
</dbReference>
<reference evidence="2 3" key="1">
    <citation type="journal article" date="2012" name="Environ. Microbiol.">
        <title>The genome of the ammonia-oxidizing Candidatus Nitrososphaera gargensis: insights into metabolic versatility and environmental adaptations.</title>
        <authorList>
            <person name="Spang A."/>
            <person name="Poehlein A."/>
            <person name="Offre P."/>
            <person name="Zumbragel S."/>
            <person name="Haider S."/>
            <person name="Rychlik N."/>
            <person name="Nowka B."/>
            <person name="Schmeisser C."/>
            <person name="Lebedeva E.V."/>
            <person name="Rattei T."/>
            <person name="Bohm C."/>
            <person name="Schmid M."/>
            <person name="Galushko A."/>
            <person name="Hatzenpichler R."/>
            <person name="Weinmaier T."/>
            <person name="Daniel R."/>
            <person name="Schleper C."/>
            <person name="Spieck E."/>
            <person name="Streit W."/>
            <person name="Wagner M."/>
        </authorList>
    </citation>
    <scope>NUCLEOTIDE SEQUENCE [LARGE SCALE GENOMIC DNA]</scope>
    <source>
        <strain evidence="3">Ga9.2</strain>
    </source>
</reference>
<dbReference type="InterPro" id="IPR002831">
    <property type="entry name" value="Tscrpt_reg_TrmB_N"/>
</dbReference>
<dbReference type="InterPro" id="IPR011991">
    <property type="entry name" value="ArsR-like_HTH"/>
</dbReference>
<name>K0IMJ7_NITGG</name>
<keyword evidence="3" id="KW-1185">Reference proteome</keyword>
<dbReference type="HOGENOM" id="CLU_071484_0_0_2"/>
<protein>
    <submittedName>
        <fullName evidence="2">Putative transcriptional regulator, TrmB</fullName>
    </submittedName>
</protein>
<dbReference type="Gene3D" id="3.30.870.10">
    <property type="entry name" value="Endonuclease Chain A"/>
    <property type="match status" value="1"/>
</dbReference>
<dbReference type="CDD" id="cd00090">
    <property type="entry name" value="HTH_ARSR"/>
    <property type="match status" value="1"/>
</dbReference>
<dbReference type="GeneID" id="13795402"/>
<dbReference type="SUPFAM" id="SSF46785">
    <property type="entry name" value="Winged helix' DNA-binding domain"/>
    <property type="match status" value="1"/>
</dbReference>
<evidence type="ECO:0000259" key="1">
    <source>
        <dbReference type="Pfam" id="PF01978"/>
    </source>
</evidence>
<dbReference type="PANTHER" id="PTHR34293:SF1">
    <property type="entry name" value="HTH-TYPE TRANSCRIPTIONAL REGULATOR TRMBL2"/>
    <property type="match status" value="1"/>
</dbReference>
<dbReference type="InterPro" id="IPR036390">
    <property type="entry name" value="WH_DNA-bd_sf"/>
</dbReference>
<feature type="domain" description="Transcription regulator TrmB N-terminal" evidence="1">
    <location>
        <begin position="39"/>
        <end position="105"/>
    </location>
</feature>
<dbReference type="PANTHER" id="PTHR34293">
    <property type="entry name" value="HTH-TYPE TRANSCRIPTIONAL REGULATOR TRMBL2"/>
    <property type="match status" value="1"/>
</dbReference>
<dbReference type="AlphaFoldDB" id="K0IMJ7"/>
<dbReference type="Pfam" id="PF01978">
    <property type="entry name" value="TrmB"/>
    <property type="match status" value="1"/>
</dbReference>
<dbReference type="Gene3D" id="1.10.10.10">
    <property type="entry name" value="Winged helix-like DNA-binding domain superfamily/Winged helix DNA-binding domain"/>
    <property type="match status" value="1"/>
</dbReference>
<sequence length="281" mass="32047">MTAKHENILDTFTSQEVEALTTSQDYIESQIKQELINELKKLDIGANEAKILIFLMSNGSTTASDISRHTGIQRTDTYHYLSSLLAKGVVLSSFSKPQKYYALSFDEVIDCLVQSKYDTLKTVLNAKKRCQEKLDKIIKVTKPTRQENSYQVLNEESLYSRIKSMLGEVSTKVTVYLSQKMLVKFYHAEIADMLIALSKRGVNVRIRTESKKTVEGYEGLDNEAFSFNVFSPLPVNFIIFDDNRMIIISEEDKEGIHDLTGFYTNKSALISTFDYLFGRMT</sequence>
<gene>
    <name evidence="2" type="primary">trmB</name>
    <name evidence="2" type="ordered locus">Ngar_c10070</name>
</gene>
<dbReference type="InterPro" id="IPR036388">
    <property type="entry name" value="WH-like_DNA-bd_sf"/>
</dbReference>
<dbReference type="OrthoDB" id="12358at2157"/>
<evidence type="ECO:0000313" key="3">
    <source>
        <dbReference type="Proteomes" id="UP000008037"/>
    </source>
</evidence>
<dbReference type="RefSeq" id="WP_015018490.1">
    <property type="nucleotide sequence ID" value="NC_018719.1"/>
</dbReference>
<dbReference type="EMBL" id="CP002408">
    <property type="protein sequence ID" value="AFU57949.1"/>
    <property type="molecule type" value="Genomic_DNA"/>
</dbReference>
<accession>K0IMJ7</accession>
<evidence type="ECO:0000313" key="2">
    <source>
        <dbReference type="EMBL" id="AFU57949.1"/>
    </source>
</evidence>
<proteinExistence type="predicted"/>
<dbReference type="STRING" id="1237085.Ngar_c10070"/>
<dbReference type="InParanoid" id="K0IMJ7"/>
<dbReference type="KEGG" id="nga:Ngar_c10070"/>
<organism evidence="2 3">
    <name type="scientific">Nitrososphaera gargensis (strain Ga9.2)</name>
    <dbReference type="NCBI Taxonomy" id="1237085"/>
    <lineage>
        <taxon>Archaea</taxon>
        <taxon>Nitrososphaerota</taxon>
        <taxon>Nitrososphaeria</taxon>
        <taxon>Nitrososphaerales</taxon>
        <taxon>Nitrososphaeraceae</taxon>
        <taxon>Nitrososphaera</taxon>
    </lineage>
</organism>
<dbReference type="Proteomes" id="UP000008037">
    <property type="component" value="Chromosome"/>
</dbReference>